<evidence type="ECO:0008006" key="3">
    <source>
        <dbReference type="Google" id="ProtNLM"/>
    </source>
</evidence>
<dbReference type="EMBL" id="AKGD01000004">
    <property type="protein sequence ID" value="EIT67571.1"/>
    <property type="molecule type" value="Genomic_DNA"/>
</dbReference>
<name>I8HW89_9GAMM</name>
<keyword evidence="2" id="KW-1185">Reference proteome</keyword>
<dbReference type="AlphaFoldDB" id="I8HW89"/>
<dbReference type="OrthoDB" id="7061932at2"/>
<reference evidence="1 2" key="1">
    <citation type="journal article" date="2012" name="J. Bacteriol.">
        <title>Genome Sequence of n-Alkane-Degrading Hydrocarboniphaga effusa Strain AP103T (ATCC BAA-332T).</title>
        <authorList>
            <person name="Chang H.K."/>
            <person name="Zylstra G.J."/>
            <person name="Chae J.C."/>
        </authorList>
    </citation>
    <scope>NUCLEOTIDE SEQUENCE [LARGE SCALE GENOMIC DNA]</scope>
    <source>
        <strain evidence="1 2">AP103</strain>
    </source>
</reference>
<dbReference type="Proteomes" id="UP000003704">
    <property type="component" value="Unassembled WGS sequence"/>
</dbReference>
<protein>
    <recommendedName>
        <fullName evidence="3">AraC family transcriptional regulator</fullName>
    </recommendedName>
</protein>
<evidence type="ECO:0000313" key="2">
    <source>
        <dbReference type="Proteomes" id="UP000003704"/>
    </source>
</evidence>
<accession>I8HW89</accession>
<evidence type="ECO:0000313" key="1">
    <source>
        <dbReference type="EMBL" id="EIT67571.1"/>
    </source>
</evidence>
<organism evidence="1 2">
    <name type="scientific">Hydrocarboniphaga effusa AP103</name>
    <dbReference type="NCBI Taxonomy" id="1172194"/>
    <lineage>
        <taxon>Bacteria</taxon>
        <taxon>Pseudomonadati</taxon>
        <taxon>Pseudomonadota</taxon>
        <taxon>Gammaproteobacteria</taxon>
        <taxon>Nevskiales</taxon>
        <taxon>Nevskiaceae</taxon>
        <taxon>Hydrocarboniphaga</taxon>
    </lineage>
</organism>
<gene>
    <name evidence="1" type="ORF">WQQ_40060</name>
</gene>
<comment type="caution">
    <text evidence="1">The sequence shown here is derived from an EMBL/GenBank/DDBJ whole genome shotgun (WGS) entry which is preliminary data.</text>
</comment>
<proteinExistence type="predicted"/>
<sequence length="175" mass="19269">MALVLAPVAIAMAADPISEKALLLDQNIQALKDEVLQFNRDALIAEENYLYPEHSRVEVYVSVETQALLLQRITVSIDGGEAVTYTYKDSDSRALVRSRGLQRLGRFNVSKGAHKISADFVAQYADAKEGEPVIADRIDAVFDKALSATTLELVVGKARRGGKPVLRLQEWRASK</sequence>
<dbReference type="RefSeq" id="WP_007186941.1">
    <property type="nucleotide sequence ID" value="NZ_AKGD01000004.1"/>
</dbReference>
<dbReference type="STRING" id="1172194.WQQ_40060"/>